<accession>A0ABP5N9S0</accession>
<protein>
    <submittedName>
        <fullName evidence="2">Uncharacterized protein</fullName>
    </submittedName>
</protein>
<sequence length="118" mass="12318">MQGIGAGGTPGDEWSGGIRGDALRPGSWLPRVGRSRADRGRSTVYRSVVTGRAVRHLPDDRTRGPRPARLARGDGRRAGGTDVHLTSRFAPAGELVLRPCPARPPTSGRVPACGVCGG</sequence>
<feature type="compositionally biased region" description="Gly residues" evidence="1">
    <location>
        <begin position="1"/>
        <end position="10"/>
    </location>
</feature>
<dbReference type="EMBL" id="BAAAOQ010000009">
    <property type="protein sequence ID" value="GAA2196393.1"/>
    <property type="molecule type" value="Genomic_DNA"/>
</dbReference>
<organism evidence="2 3">
    <name type="scientific">Streptomyces bangladeshensis</name>
    <dbReference type="NCBI Taxonomy" id="295352"/>
    <lineage>
        <taxon>Bacteria</taxon>
        <taxon>Bacillati</taxon>
        <taxon>Actinomycetota</taxon>
        <taxon>Actinomycetes</taxon>
        <taxon>Kitasatosporales</taxon>
        <taxon>Streptomycetaceae</taxon>
        <taxon>Streptomyces</taxon>
    </lineage>
</organism>
<evidence type="ECO:0000313" key="3">
    <source>
        <dbReference type="Proteomes" id="UP001501391"/>
    </source>
</evidence>
<comment type="caution">
    <text evidence="2">The sequence shown here is derived from an EMBL/GenBank/DDBJ whole genome shotgun (WGS) entry which is preliminary data.</text>
</comment>
<dbReference type="Proteomes" id="UP001501391">
    <property type="component" value="Unassembled WGS sequence"/>
</dbReference>
<keyword evidence="3" id="KW-1185">Reference proteome</keyword>
<gene>
    <name evidence="2" type="ORF">GCM10009787_30480</name>
</gene>
<feature type="region of interest" description="Disordered" evidence="1">
    <location>
        <begin position="1"/>
        <end position="82"/>
    </location>
</feature>
<name>A0ABP5N9S0_9ACTN</name>
<evidence type="ECO:0000256" key="1">
    <source>
        <dbReference type="SAM" id="MobiDB-lite"/>
    </source>
</evidence>
<reference evidence="3" key="1">
    <citation type="journal article" date="2019" name="Int. J. Syst. Evol. Microbiol.">
        <title>The Global Catalogue of Microorganisms (GCM) 10K type strain sequencing project: providing services to taxonomists for standard genome sequencing and annotation.</title>
        <authorList>
            <consortium name="The Broad Institute Genomics Platform"/>
            <consortium name="The Broad Institute Genome Sequencing Center for Infectious Disease"/>
            <person name="Wu L."/>
            <person name="Ma J."/>
        </authorList>
    </citation>
    <scope>NUCLEOTIDE SEQUENCE [LARGE SCALE GENOMIC DNA]</scope>
    <source>
        <strain evidence="3">JCM 14924</strain>
    </source>
</reference>
<proteinExistence type="predicted"/>
<evidence type="ECO:0000313" key="2">
    <source>
        <dbReference type="EMBL" id="GAA2196393.1"/>
    </source>
</evidence>